<dbReference type="Pfam" id="PF00775">
    <property type="entry name" value="Dioxygenase_C"/>
    <property type="match status" value="1"/>
</dbReference>
<gene>
    <name evidence="6" type="primary">pcaG</name>
    <name evidence="6" type="ORF">F6I03_07800</name>
</gene>
<reference evidence="6 7" key="1">
    <citation type="submission" date="2019-09" db="EMBL/GenBank/DDBJ databases">
        <title>Draft genome sequence assemblies of isolates from the urinary tract.</title>
        <authorList>
            <person name="Mores C.R."/>
            <person name="Putonti C."/>
            <person name="Wolfe A.J."/>
        </authorList>
    </citation>
    <scope>NUCLEOTIDE SEQUENCE [LARGE SCALE GENOMIC DNA]</scope>
    <source>
        <strain evidence="6 7">UMB623</strain>
    </source>
</reference>
<evidence type="ECO:0000256" key="3">
    <source>
        <dbReference type="ARBA" id="ARBA00023002"/>
    </source>
</evidence>
<evidence type="ECO:0000256" key="2">
    <source>
        <dbReference type="ARBA" id="ARBA00022964"/>
    </source>
</evidence>
<sequence length="277" mass="30611">MTSPNQTGHLAINLTWSCADPALPQPCLTATSSLTKNAKSSKIKEWTSSMTKVDQEHLDPSRTPQQTVGPYASLGLVADEANDHISNDLTEDGGQGQEIILQGNLFGSDGNPLFNVLVEIWQANSDGVFNHPAFKDREGYDPSFVGFGRTITDERGAYRFKTFKPGAILEKDYPEFSQSPHILAFVHASGVSYPLYTRIYFEDESQDDHFIQQLSEEEGQSLIAKKVEGTDQTTYQFDIVLDGPAEDMVLESKLDGEDVGDLPDGSGKAQTYFFHFK</sequence>
<feature type="domain" description="Intradiol ring-cleavage dioxygenases" evidence="5">
    <location>
        <begin position="101"/>
        <end position="129"/>
    </location>
</feature>
<keyword evidence="3 6" id="KW-0560">Oxidoreductase</keyword>
<organism evidence="6 7">
    <name type="scientific">Aerococcus sanguinicola</name>
    <dbReference type="NCBI Taxonomy" id="119206"/>
    <lineage>
        <taxon>Bacteria</taxon>
        <taxon>Bacillati</taxon>
        <taxon>Bacillota</taxon>
        <taxon>Bacilli</taxon>
        <taxon>Lactobacillales</taxon>
        <taxon>Aerococcaceae</taxon>
        <taxon>Aerococcus</taxon>
    </lineage>
</organism>
<dbReference type="EC" id="1.13.11.3" evidence="6"/>
<dbReference type="OrthoDB" id="9805815at2"/>
<dbReference type="NCBIfam" id="TIGR02423">
    <property type="entry name" value="protocat_alph"/>
    <property type="match status" value="1"/>
</dbReference>
<evidence type="ECO:0000256" key="1">
    <source>
        <dbReference type="ARBA" id="ARBA00007825"/>
    </source>
</evidence>
<dbReference type="InterPro" id="IPR000627">
    <property type="entry name" value="Intradiol_dOase_C"/>
</dbReference>
<proteinExistence type="inferred from homology"/>
<keyword evidence="2 6" id="KW-0223">Dioxygenase</keyword>
<dbReference type="EMBL" id="VYWO01000005">
    <property type="protein sequence ID" value="KAA9300327.1"/>
    <property type="molecule type" value="Genomic_DNA"/>
</dbReference>
<evidence type="ECO:0000313" key="6">
    <source>
        <dbReference type="EMBL" id="KAA9300327.1"/>
    </source>
</evidence>
<comment type="caution">
    <text evidence="6">The sequence shown here is derived from an EMBL/GenBank/DDBJ whole genome shotgun (WGS) entry which is preliminary data.</text>
</comment>
<dbReference type="GO" id="GO:0018578">
    <property type="term" value="F:protocatechuate 3,4-dioxygenase activity"/>
    <property type="evidence" value="ECO:0007669"/>
    <property type="project" value="UniProtKB-EC"/>
</dbReference>
<evidence type="ECO:0000256" key="4">
    <source>
        <dbReference type="SAM" id="MobiDB-lite"/>
    </source>
</evidence>
<dbReference type="InterPro" id="IPR012786">
    <property type="entry name" value="Protocat_dOase_a"/>
</dbReference>
<dbReference type="InterPro" id="IPR050770">
    <property type="entry name" value="Intradiol_RC_Dioxygenase"/>
</dbReference>
<dbReference type="InterPro" id="IPR015889">
    <property type="entry name" value="Intradiol_dOase_core"/>
</dbReference>
<dbReference type="SUPFAM" id="SSF49482">
    <property type="entry name" value="Aromatic compound dioxygenase"/>
    <property type="match status" value="1"/>
</dbReference>
<accession>A0A5N1GH69</accession>
<dbReference type="GO" id="GO:0008199">
    <property type="term" value="F:ferric iron binding"/>
    <property type="evidence" value="ECO:0007669"/>
    <property type="project" value="InterPro"/>
</dbReference>
<dbReference type="Proteomes" id="UP000327148">
    <property type="component" value="Unassembled WGS sequence"/>
</dbReference>
<name>A0A5N1GH69_9LACT</name>
<dbReference type="PANTHER" id="PTHR33711:SF9">
    <property type="entry name" value="PROTOCATECHUATE 3,4-DIOXYGENASE ALPHA CHAIN"/>
    <property type="match status" value="1"/>
</dbReference>
<dbReference type="Gene3D" id="2.60.130.10">
    <property type="entry name" value="Aromatic compound dioxygenase"/>
    <property type="match status" value="1"/>
</dbReference>
<dbReference type="PROSITE" id="PS00083">
    <property type="entry name" value="INTRADIOL_DIOXYGENAS"/>
    <property type="match status" value="1"/>
</dbReference>
<protein>
    <submittedName>
        <fullName evidence="6">Protocatechuate 3,4-dioxygenase subunit alpha</fullName>
        <ecNumber evidence="6">1.13.11.3</ecNumber>
    </submittedName>
</protein>
<dbReference type="AlphaFoldDB" id="A0A5N1GH69"/>
<comment type="similarity">
    <text evidence="1">Belongs to the intradiol ring-cleavage dioxygenase family.</text>
</comment>
<dbReference type="PANTHER" id="PTHR33711">
    <property type="entry name" value="DIOXYGENASE, PUTATIVE (AFU_ORTHOLOGUE AFUA_2G02910)-RELATED"/>
    <property type="match status" value="1"/>
</dbReference>
<evidence type="ECO:0000313" key="7">
    <source>
        <dbReference type="Proteomes" id="UP000327148"/>
    </source>
</evidence>
<feature type="region of interest" description="Disordered" evidence="4">
    <location>
        <begin position="46"/>
        <end position="66"/>
    </location>
</feature>
<evidence type="ECO:0000259" key="5">
    <source>
        <dbReference type="PROSITE" id="PS00083"/>
    </source>
</evidence>